<name>A0A941I6S7_9BURK</name>
<evidence type="ECO:0000313" key="2">
    <source>
        <dbReference type="Proteomes" id="UP000680067"/>
    </source>
</evidence>
<dbReference type="Pfam" id="PF01527">
    <property type="entry name" value="HTH_Tnp_1"/>
    <property type="match status" value="1"/>
</dbReference>
<dbReference type="AlphaFoldDB" id="A0A941I6S7"/>
<gene>
    <name evidence="1" type="ORF">KDM89_18965</name>
</gene>
<keyword evidence="2" id="KW-1185">Reference proteome</keyword>
<dbReference type="GO" id="GO:0004803">
    <property type="term" value="F:transposase activity"/>
    <property type="evidence" value="ECO:0007669"/>
    <property type="project" value="InterPro"/>
</dbReference>
<evidence type="ECO:0000313" key="1">
    <source>
        <dbReference type="EMBL" id="MBR7784227.1"/>
    </source>
</evidence>
<sequence length="49" mass="5688">MRQTEMPKESKYRKSRFTETQIIGILKSVETGRLVKDVCPKHSVSEATY</sequence>
<dbReference type="Proteomes" id="UP000680067">
    <property type="component" value="Unassembled WGS sequence"/>
</dbReference>
<comment type="caution">
    <text evidence="1">The sequence shown here is derived from an EMBL/GenBank/DDBJ whole genome shotgun (WGS) entry which is preliminary data.</text>
</comment>
<dbReference type="GO" id="GO:0003677">
    <property type="term" value="F:DNA binding"/>
    <property type="evidence" value="ECO:0007669"/>
    <property type="project" value="InterPro"/>
</dbReference>
<dbReference type="EMBL" id="JAGSPN010000022">
    <property type="protein sequence ID" value="MBR7784227.1"/>
    <property type="molecule type" value="Genomic_DNA"/>
</dbReference>
<accession>A0A941I6S7</accession>
<proteinExistence type="predicted"/>
<dbReference type="GO" id="GO:0006313">
    <property type="term" value="P:DNA transposition"/>
    <property type="evidence" value="ECO:0007669"/>
    <property type="project" value="InterPro"/>
</dbReference>
<dbReference type="InterPro" id="IPR002514">
    <property type="entry name" value="Transposase_8"/>
</dbReference>
<protein>
    <submittedName>
        <fullName evidence="1">Transposase</fullName>
    </submittedName>
</protein>
<reference evidence="1" key="1">
    <citation type="submission" date="2021-04" db="EMBL/GenBank/DDBJ databases">
        <title>novel species isolated from subtropical streams in China.</title>
        <authorList>
            <person name="Lu H."/>
        </authorList>
    </citation>
    <scope>NUCLEOTIDE SEQUENCE</scope>
    <source>
        <strain evidence="1">LFS511W</strain>
    </source>
</reference>
<organism evidence="1 2">
    <name type="scientific">Undibacterium luofuense</name>
    <dbReference type="NCBI Taxonomy" id="2828733"/>
    <lineage>
        <taxon>Bacteria</taxon>
        <taxon>Pseudomonadati</taxon>
        <taxon>Pseudomonadota</taxon>
        <taxon>Betaproteobacteria</taxon>
        <taxon>Burkholderiales</taxon>
        <taxon>Oxalobacteraceae</taxon>
        <taxon>Undibacterium</taxon>
    </lineage>
</organism>